<proteinExistence type="predicted"/>
<evidence type="ECO:0000313" key="2">
    <source>
        <dbReference type="Proteomes" id="UP001501138"/>
    </source>
</evidence>
<keyword evidence="2" id="KW-1185">Reference proteome</keyword>
<name>A0ABN2JVX0_9MICO</name>
<gene>
    <name evidence="1" type="ORF">GCM10009809_40190</name>
</gene>
<evidence type="ECO:0000313" key="1">
    <source>
        <dbReference type="EMBL" id="GAA1740612.1"/>
    </source>
</evidence>
<dbReference type="RefSeq" id="WP_344250670.1">
    <property type="nucleotide sequence ID" value="NZ_BAAAPM010000010.1"/>
</dbReference>
<comment type="caution">
    <text evidence="1">The sequence shown here is derived from an EMBL/GenBank/DDBJ whole genome shotgun (WGS) entry which is preliminary data.</text>
</comment>
<dbReference type="Pfam" id="PF10462">
    <property type="entry name" value="Peptidase_M66"/>
    <property type="match status" value="1"/>
</dbReference>
<sequence length="728" mass="77912">MDITSLAHHAELDRLRELDTASVFFKPWVSGIEVTQAIQFFDSELHLTDPGDRQGDNAQRIVANKPMWVRVYVRSLIGSQAIGNATLRLQRRVFGFLYQDVAILSAHSSSTPSTQPSLFTPYETVRGDIGRTVNFVVPASEVQGYLRLVVHLSAGSTTIERTLNVGATLRQTLRLAGVAISYNGPTSISNNANLQLAAPTVGDLQAMAGVALTIFPVRSAARFRIAGSLVQTNHLQDTSFPASGCGTQWNALHARVAGVRTADGNQAGWIYYGLLPAGTPMGPVGGCGGGGVAVGPIGQPWTLAHEAGHAAGLPHAPSGGAPNADPNFPAYEPYDPTGVAQGRTGEYGLDINNGQVKTPDVHRDVMGYAGPQWISPYNYGRLTDNQQFTPTTVGIDWPWWHDLVWEEVQLKEWWWLDLKKEVELPVFPPSRFERVISVIVQVDHGRLVDQVDVARTGMYTDLPVAGRTRFGVRLVDGEGRVIAEGQLGRLTTAASGCGCADDALVSDAADGGSYVAQVLLPDVEGGAALEIVDGDDVVWRREAPDESPTVDVARPRSAKNGSVTLRWESKGASDHWVRWSADGEEWRSVATGLVGGSFTVGPDVLPAGKVLLQVVAHDGFHSTASEPVTVTVPERAPQVAILHPQDGRTYTAGQELRLWGSAFGVAEDAADESAVWSIDGKEVARGLDAWVALDKGKHTVTLGISGAEASVAVTVEVYERPTDEDPTG</sequence>
<protein>
    <submittedName>
        <fullName evidence="1">Uncharacterized protein</fullName>
    </submittedName>
</protein>
<dbReference type="Proteomes" id="UP001501138">
    <property type="component" value="Unassembled WGS sequence"/>
</dbReference>
<reference evidence="1 2" key="1">
    <citation type="journal article" date="2019" name="Int. J. Syst. Evol. Microbiol.">
        <title>The Global Catalogue of Microorganisms (GCM) 10K type strain sequencing project: providing services to taxonomists for standard genome sequencing and annotation.</title>
        <authorList>
            <consortium name="The Broad Institute Genomics Platform"/>
            <consortium name="The Broad Institute Genome Sequencing Center for Infectious Disease"/>
            <person name="Wu L."/>
            <person name="Ma J."/>
        </authorList>
    </citation>
    <scope>NUCLEOTIDE SEQUENCE [LARGE SCALE GENOMIC DNA]</scope>
    <source>
        <strain evidence="1 2">JCM 15589</strain>
    </source>
</reference>
<dbReference type="EMBL" id="BAAAPM010000010">
    <property type="protein sequence ID" value="GAA1740612.1"/>
    <property type="molecule type" value="Genomic_DNA"/>
</dbReference>
<organism evidence="1 2">
    <name type="scientific">Isoptericola hypogeus</name>
    <dbReference type="NCBI Taxonomy" id="300179"/>
    <lineage>
        <taxon>Bacteria</taxon>
        <taxon>Bacillati</taxon>
        <taxon>Actinomycetota</taxon>
        <taxon>Actinomycetes</taxon>
        <taxon>Micrococcales</taxon>
        <taxon>Promicromonosporaceae</taxon>
        <taxon>Isoptericola</taxon>
    </lineage>
</organism>
<accession>A0ABN2JVX0</accession>